<keyword evidence="3 12" id="KW-0808">Transferase</keyword>
<keyword evidence="5 12" id="KW-0235">DNA replication</keyword>
<dbReference type="InterPro" id="IPR034151">
    <property type="entry name" value="TOPRIM_DnaG_bac"/>
</dbReference>
<dbReference type="HAMAP" id="MF_00974">
    <property type="entry name" value="DNA_primase_DnaG"/>
    <property type="match status" value="1"/>
</dbReference>
<dbReference type="InterPro" id="IPR002694">
    <property type="entry name" value="Znf_CHC2"/>
</dbReference>
<dbReference type="Pfam" id="PF08275">
    <property type="entry name" value="DNAG_N"/>
    <property type="match status" value="1"/>
</dbReference>
<dbReference type="Gene3D" id="3.90.580.10">
    <property type="entry name" value="Zinc finger, CHC2-type domain"/>
    <property type="match status" value="1"/>
</dbReference>
<evidence type="ECO:0000256" key="10">
    <source>
        <dbReference type="ARBA" id="ARBA00023125"/>
    </source>
</evidence>
<evidence type="ECO:0000256" key="11">
    <source>
        <dbReference type="ARBA" id="ARBA00023163"/>
    </source>
</evidence>
<dbReference type="EC" id="2.7.7.101" evidence="12"/>
<evidence type="ECO:0000256" key="13">
    <source>
        <dbReference type="PIRNR" id="PIRNR002811"/>
    </source>
</evidence>
<dbReference type="PROSITE" id="PS50880">
    <property type="entry name" value="TOPRIM"/>
    <property type="match status" value="1"/>
</dbReference>
<dbReference type="InterPro" id="IPR006295">
    <property type="entry name" value="DNA_primase_DnaG"/>
</dbReference>
<dbReference type="EMBL" id="CP091512">
    <property type="protein sequence ID" value="UOO93334.1"/>
    <property type="molecule type" value="Genomic_DNA"/>
</dbReference>
<keyword evidence="16" id="KW-1185">Reference proteome</keyword>
<evidence type="ECO:0000256" key="9">
    <source>
        <dbReference type="ARBA" id="ARBA00022842"/>
    </source>
</evidence>
<dbReference type="InterPro" id="IPR013173">
    <property type="entry name" value="DNA_primase_DnaG_DnaB-bd_dom"/>
</dbReference>
<comment type="domain">
    <text evidence="12">Contains an N-terminal zinc-binding domain, a central core domain that contains the primase activity, and a C-terminal DnaB-binding domain.</text>
</comment>
<protein>
    <recommendedName>
        <fullName evidence="12 13">DNA primase</fullName>
        <ecNumber evidence="12">2.7.7.101</ecNumber>
    </recommendedName>
</protein>
<dbReference type="Pfam" id="PF01807">
    <property type="entry name" value="Zn_ribbon_DnaG"/>
    <property type="match status" value="1"/>
</dbReference>
<evidence type="ECO:0000256" key="8">
    <source>
        <dbReference type="ARBA" id="ARBA00022833"/>
    </source>
</evidence>
<gene>
    <name evidence="12 15" type="primary">dnaG</name>
    <name evidence="15" type="ORF">LVJ81_04715</name>
</gene>
<dbReference type="InterPro" id="IPR016136">
    <property type="entry name" value="DNA_helicase_N/primase_C"/>
</dbReference>
<keyword evidence="10 12" id="KW-0238">DNA-binding</keyword>
<comment type="similarity">
    <text evidence="12 13">Belongs to the DnaG primase family.</text>
</comment>
<comment type="function">
    <text evidence="12 13">RNA polymerase that catalyzes the synthesis of short RNA molecules used as primers for DNA polymerase during DNA replication.</text>
</comment>
<keyword evidence="4 12" id="KW-0548">Nucleotidyltransferase</keyword>
<dbReference type="SMART" id="SM00400">
    <property type="entry name" value="ZnF_CHCC"/>
    <property type="match status" value="1"/>
</dbReference>
<evidence type="ECO:0000259" key="14">
    <source>
        <dbReference type="PROSITE" id="PS50880"/>
    </source>
</evidence>
<keyword evidence="6 12" id="KW-0479">Metal-binding</keyword>
<dbReference type="Pfam" id="PF08278">
    <property type="entry name" value="DnaG_DnaB_bind"/>
    <property type="match status" value="1"/>
</dbReference>
<comment type="catalytic activity">
    <reaction evidence="12">
        <text>ssDNA + n NTP = ssDNA/pppN(pN)n-1 hybrid + (n-1) diphosphate.</text>
        <dbReference type="EC" id="2.7.7.101"/>
    </reaction>
</comment>
<evidence type="ECO:0000256" key="6">
    <source>
        <dbReference type="ARBA" id="ARBA00022723"/>
    </source>
</evidence>
<dbReference type="PANTHER" id="PTHR30313:SF2">
    <property type="entry name" value="DNA PRIMASE"/>
    <property type="match status" value="1"/>
</dbReference>
<evidence type="ECO:0000256" key="7">
    <source>
        <dbReference type="ARBA" id="ARBA00022771"/>
    </source>
</evidence>
<evidence type="ECO:0000256" key="1">
    <source>
        <dbReference type="ARBA" id="ARBA00022478"/>
    </source>
</evidence>
<organism evidence="15 16">
    <name type="scientific">Vitreoscilla stercoraria</name>
    <dbReference type="NCBI Taxonomy" id="61"/>
    <lineage>
        <taxon>Bacteria</taxon>
        <taxon>Pseudomonadati</taxon>
        <taxon>Pseudomonadota</taxon>
        <taxon>Betaproteobacteria</taxon>
        <taxon>Neisseriales</taxon>
        <taxon>Neisseriaceae</taxon>
        <taxon>Vitreoscilla</taxon>
    </lineage>
</organism>
<dbReference type="Gene3D" id="1.10.860.10">
    <property type="entry name" value="DNAb Helicase, Chain A"/>
    <property type="match status" value="1"/>
</dbReference>
<comment type="cofactor">
    <cofactor evidence="12 13">
        <name>Zn(2+)</name>
        <dbReference type="ChEBI" id="CHEBI:29105"/>
    </cofactor>
    <text evidence="12 13">Binds 1 zinc ion per monomer.</text>
</comment>
<keyword evidence="7 12" id="KW-0863">Zinc-finger</keyword>
<sequence>MIPSDFVDELLQKVDIVDVIDEAVPLKKGGQNYLACCPFHKEKTASFTVSPSKQFYHCFSCGAHGSAIGFMMEYHGLSFVDAVERLAERVSLHVPHVNNGPAVDPSIKKAKQEKKLALQDTTRIAADYYAQQLPQYPRASAYIAKRGLNAQTIEQYQIGYAPDAWQALQDAFKQNYVHPLLEEAGLVIAKEDKRYDRFRDRLMFPIRNAIGQVIGFGGRVLDKGEPKYLNSPETPLFDKGSELYGLFEGKAAIKETSRVLVVEGYMDVVALAQHGVGYAVATLGTATSATHIKTLMRHSDKLYFCFDGDQAGHKAAWRALENALPLLKDDKALSFLFLPDGEDPDSYISQHGKQSFESLLIEKSQPLSEYLFAKLCAPLDLNQREHQARLAQQASGLIEQVKNAPALSLLMKQSLMRLTGLDRHDLASLMGESTKNIPIKAKSYRLPSMPAQVISHSLVQNQIMWLLINPNWASYIDLPDYWPLQDDYACLADLADTIKSAPQSMNTVHILESMRGSIHADTINQLMRHASQNMDNFVYRSPEDEQGFQDGMQKLYKELKAQQIQNLLAKSNTVGLSDDENRLLVALISGKP</sequence>
<evidence type="ECO:0000256" key="2">
    <source>
        <dbReference type="ARBA" id="ARBA00022515"/>
    </source>
</evidence>
<dbReference type="Proteomes" id="UP000832034">
    <property type="component" value="Chromosome"/>
</dbReference>
<evidence type="ECO:0000256" key="4">
    <source>
        <dbReference type="ARBA" id="ARBA00022695"/>
    </source>
</evidence>
<dbReference type="Gene3D" id="3.90.980.10">
    <property type="entry name" value="DNA primase, catalytic core, N-terminal domain"/>
    <property type="match status" value="1"/>
</dbReference>
<feature type="domain" description="Toprim" evidence="14">
    <location>
        <begin position="257"/>
        <end position="339"/>
    </location>
</feature>
<comment type="subunit">
    <text evidence="12">Monomer. Interacts with DnaB.</text>
</comment>
<dbReference type="PIRSF" id="PIRSF002811">
    <property type="entry name" value="DnaG"/>
    <property type="match status" value="1"/>
</dbReference>
<dbReference type="InterPro" id="IPR006171">
    <property type="entry name" value="TOPRIM_dom"/>
</dbReference>
<reference evidence="15" key="1">
    <citation type="submission" date="2021-12" db="EMBL/GenBank/DDBJ databases">
        <authorList>
            <person name="Veyrier F.J."/>
        </authorList>
    </citation>
    <scope>NUCLEOTIDE SEQUENCE</scope>
    <source>
        <strain evidence="15">SAG 1488-6</strain>
    </source>
</reference>
<keyword evidence="2 12" id="KW-0639">Primosome</keyword>
<reference evidence="15" key="2">
    <citation type="journal article" date="2022" name="Res Sq">
        <title>Evolution of multicellular longitudinally dividing oral cavity symbionts (Neisseriaceae).</title>
        <authorList>
            <person name="Nyongesa S."/>
            <person name="Weber P."/>
            <person name="Bernet E."/>
            <person name="Pullido F."/>
            <person name="Nieckarz M."/>
            <person name="Delaby M."/>
            <person name="Nieves C."/>
            <person name="Viehboeck T."/>
            <person name="Krause N."/>
            <person name="Rivera-Millot A."/>
            <person name="Nakamura A."/>
            <person name="Vischer N."/>
            <person name="VanNieuwenhze M."/>
            <person name="Brun Y."/>
            <person name="Cava F."/>
            <person name="Bulgheresi S."/>
            <person name="Veyrier F."/>
        </authorList>
    </citation>
    <scope>NUCLEOTIDE SEQUENCE</scope>
    <source>
        <strain evidence="15">SAG 1488-6</strain>
    </source>
</reference>
<dbReference type="RefSeq" id="WP_019957685.1">
    <property type="nucleotide sequence ID" value="NZ_CP091512.1"/>
</dbReference>
<keyword evidence="1 12" id="KW-0240">DNA-directed RNA polymerase</keyword>
<dbReference type="Pfam" id="PF13155">
    <property type="entry name" value="Toprim_2"/>
    <property type="match status" value="1"/>
</dbReference>
<evidence type="ECO:0000313" key="16">
    <source>
        <dbReference type="Proteomes" id="UP000832034"/>
    </source>
</evidence>
<dbReference type="Gene3D" id="1.20.50.20">
    <property type="entry name" value="DnaG, RNA polymerase domain, helical bundle"/>
    <property type="match status" value="1"/>
</dbReference>
<dbReference type="InterPro" id="IPR037068">
    <property type="entry name" value="DNA_primase_core_N_sf"/>
</dbReference>
<dbReference type="SUPFAM" id="SSF117023">
    <property type="entry name" value="DNA primase DnaG, C-terminal domain"/>
    <property type="match status" value="1"/>
</dbReference>
<dbReference type="InterPro" id="IPR036977">
    <property type="entry name" value="DNA_primase_Znf_CHC2"/>
</dbReference>
<proteinExistence type="inferred from homology"/>
<keyword evidence="11 12" id="KW-0804">Transcription</keyword>
<dbReference type="Gene3D" id="3.40.1360.10">
    <property type="match status" value="1"/>
</dbReference>
<feature type="zinc finger region" description="CHC2-type" evidence="12">
    <location>
        <begin position="37"/>
        <end position="61"/>
    </location>
</feature>
<dbReference type="SUPFAM" id="SSF56731">
    <property type="entry name" value="DNA primase core"/>
    <property type="match status" value="1"/>
</dbReference>
<evidence type="ECO:0000256" key="3">
    <source>
        <dbReference type="ARBA" id="ARBA00022679"/>
    </source>
</evidence>
<dbReference type="InterPro" id="IPR050219">
    <property type="entry name" value="DnaG_primase"/>
</dbReference>
<evidence type="ECO:0000313" key="15">
    <source>
        <dbReference type="EMBL" id="UOO93334.1"/>
    </source>
</evidence>
<dbReference type="PANTHER" id="PTHR30313">
    <property type="entry name" value="DNA PRIMASE"/>
    <property type="match status" value="1"/>
</dbReference>
<accession>A0ABY4EDN6</accession>
<dbReference type="SUPFAM" id="SSF57783">
    <property type="entry name" value="Zinc beta-ribbon"/>
    <property type="match status" value="1"/>
</dbReference>
<keyword evidence="8 12" id="KW-0862">Zinc</keyword>
<name>A0ABY4EDN6_VITST</name>
<dbReference type="CDD" id="cd03364">
    <property type="entry name" value="TOPRIM_DnaG_primases"/>
    <property type="match status" value="1"/>
</dbReference>
<keyword evidence="9" id="KW-0460">Magnesium</keyword>
<evidence type="ECO:0000256" key="12">
    <source>
        <dbReference type="HAMAP-Rule" id="MF_00974"/>
    </source>
</evidence>
<dbReference type="InterPro" id="IPR013264">
    <property type="entry name" value="DNAG_N"/>
</dbReference>
<dbReference type="InterPro" id="IPR030846">
    <property type="entry name" value="DnaG_bac"/>
</dbReference>
<dbReference type="NCBIfam" id="TIGR01391">
    <property type="entry name" value="dnaG"/>
    <property type="match status" value="1"/>
</dbReference>
<evidence type="ECO:0000256" key="5">
    <source>
        <dbReference type="ARBA" id="ARBA00022705"/>
    </source>
</evidence>
<dbReference type="SMART" id="SM00493">
    <property type="entry name" value="TOPRIM"/>
    <property type="match status" value="1"/>
</dbReference>
<dbReference type="SMART" id="SM00766">
    <property type="entry name" value="DnaG_DnaB_bind"/>
    <property type="match status" value="1"/>
</dbReference>